<evidence type="ECO:0000313" key="8">
    <source>
        <dbReference type="EMBL" id="MBI5170639.1"/>
    </source>
</evidence>
<evidence type="ECO:0000313" key="9">
    <source>
        <dbReference type="Proteomes" id="UP000696931"/>
    </source>
</evidence>
<evidence type="ECO:0000256" key="6">
    <source>
        <dbReference type="ARBA" id="ARBA00023049"/>
    </source>
</evidence>
<keyword evidence="3" id="KW-0479">Metal-binding</keyword>
<proteinExistence type="predicted"/>
<dbReference type="Proteomes" id="UP000696931">
    <property type="component" value="Unassembled WGS sequence"/>
</dbReference>
<gene>
    <name evidence="8" type="ORF">HZA61_14215</name>
</gene>
<evidence type="ECO:0000256" key="5">
    <source>
        <dbReference type="ARBA" id="ARBA00022833"/>
    </source>
</evidence>
<reference evidence="8" key="1">
    <citation type="submission" date="2020-07" db="EMBL/GenBank/DDBJ databases">
        <title>Huge and variable diversity of episymbiotic CPR bacteria and DPANN archaea in groundwater ecosystems.</title>
        <authorList>
            <person name="He C.Y."/>
            <person name="Keren R."/>
            <person name="Whittaker M."/>
            <person name="Farag I.F."/>
            <person name="Doudna J."/>
            <person name="Cate J.H.D."/>
            <person name="Banfield J.F."/>
        </authorList>
    </citation>
    <scope>NUCLEOTIDE SEQUENCE</scope>
    <source>
        <strain evidence="8">NC_groundwater_1813_Pr3_B-0.1um_71_17</strain>
    </source>
</reference>
<dbReference type="EMBL" id="JACRIW010000100">
    <property type="protein sequence ID" value="MBI5170639.1"/>
    <property type="molecule type" value="Genomic_DNA"/>
</dbReference>
<dbReference type="PANTHER" id="PTHR22726">
    <property type="entry name" value="METALLOENDOPEPTIDASE OMA1"/>
    <property type="match status" value="1"/>
</dbReference>
<sequence>MSTAPGLGRTHGACRALAAFAALSASLALLVLTGCAVNPVTGKRELSLVSADQEVQIGRDGYAATLAEYGQYDDAKLQAYVDSVGKKLARVSELPNLDWHFTVLDDPVVNAFAMPGGYIYITRGILAHLNSEAQLAGVLGHEIGHVTARHSAKHITQQQLAGLGLGLAGAFSETFARYSGAAEQALGLLMLKYSRDDESQSDALGIKYAVAAGYDPREIPATYAMLKRIGERGGSSLPFYLSTHPDPGDREARTTALAEAAVGTRTGLLVQQKPYMDRLRGVVFGEDPRGGYFDGARFYQPGMGFELLFPEGWAKQNSHSSLVAQEPSKAAFAQVTLAPNAGTLSPLEYVAALKRDGRIASASGSVETVGGWPAWVGHVVVPPANGATSGTVLFAAFVRQSPERLIQFLGQSKAIGDANDLKLVALARSLRPLQDARRANPVPDRVVVGQAPSAGVFNVMIGRLGPMAISLDDAAILNGRELDERVITGDWLKSVAPGKKL</sequence>
<dbReference type="InterPro" id="IPR001915">
    <property type="entry name" value="Peptidase_M48"/>
</dbReference>
<dbReference type="GO" id="GO:0016020">
    <property type="term" value="C:membrane"/>
    <property type="evidence" value="ECO:0007669"/>
    <property type="project" value="TreeGrafter"/>
</dbReference>
<keyword evidence="6 8" id="KW-0482">Metalloprotease</keyword>
<keyword evidence="4" id="KW-0378">Hydrolase</keyword>
<evidence type="ECO:0000256" key="4">
    <source>
        <dbReference type="ARBA" id="ARBA00022801"/>
    </source>
</evidence>
<organism evidence="8 9">
    <name type="scientific">Eiseniibacteriota bacterium</name>
    <dbReference type="NCBI Taxonomy" id="2212470"/>
    <lineage>
        <taxon>Bacteria</taxon>
        <taxon>Candidatus Eiseniibacteriota</taxon>
    </lineage>
</organism>
<evidence type="ECO:0000256" key="1">
    <source>
        <dbReference type="ARBA" id="ARBA00001947"/>
    </source>
</evidence>
<comment type="caution">
    <text evidence="8">The sequence shown here is derived from an EMBL/GenBank/DDBJ whole genome shotgun (WGS) entry which is preliminary data.</text>
</comment>
<feature type="domain" description="Peptidase M48" evidence="7">
    <location>
        <begin position="77"/>
        <end position="250"/>
    </location>
</feature>
<evidence type="ECO:0000256" key="3">
    <source>
        <dbReference type="ARBA" id="ARBA00022723"/>
    </source>
</evidence>
<evidence type="ECO:0000256" key="2">
    <source>
        <dbReference type="ARBA" id="ARBA00022670"/>
    </source>
</evidence>
<dbReference type="GO" id="GO:0046872">
    <property type="term" value="F:metal ion binding"/>
    <property type="evidence" value="ECO:0007669"/>
    <property type="project" value="UniProtKB-KW"/>
</dbReference>
<dbReference type="InterPro" id="IPR051156">
    <property type="entry name" value="Mito/Outer_Membr_Metalloprot"/>
</dbReference>
<accession>A0A933WBT2</accession>
<dbReference type="Pfam" id="PF01435">
    <property type="entry name" value="Peptidase_M48"/>
    <property type="match status" value="1"/>
</dbReference>
<dbReference type="CDD" id="cd07333">
    <property type="entry name" value="M48C_bepA_like"/>
    <property type="match status" value="1"/>
</dbReference>
<dbReference type="PANTHER" id="PTHR22726:SF1">
    <property type="entry name" value="METALLOENDOPEPTIDASE OMA1, MITOCHONDRIAL"/>
    <property type="match status" value="1"/>
</dbReference>
<keyword evidence="2" id="KW-0645">Protease</keyword>
<evidence type="ECO:0000259" key="7">
    <source>
        <dbReference type="Pfam" id="PF01435"/>
    </source>
</evidence>
<dbReference type="GO" id="GO:0051603">
    <property type="term" value="P:proteolysis involved in protein catabolic process"/>
    <property type="evidence" value="ECO:0007669"/>
    <property type="project" value="TreeGrafter"/>
</dbReference>
<protein>
    <submittedName>
        <fullName evidence="8">M48 family metalloprotease</fullName>
    </submittedName>
</protein>
<keyword evidence="5" id="KW-0862">Zinc</keyword>
<dbReference type="GO" id="GO:0004222">
    <property type="term" value="F:metalloendopeptidase activity"/>
    <property type="evidence" value="ECO:0007669"/>
    <property type="project" value="InterPro"/>
</dbReference>
<dbReference type="Gene3D" id="3.30.2010.10">
    <property type="entry name" value="Metalloproteases ('zincins'), catalytic domain"/>
    <property type="match status" value="1"/>
</dbReference>
<comment type="cofactor">
    <cofactor evidence="1">
        <name>Zn(2+)</name>
        <dbReference type="ChEBI" id="CHEBI:29105"/>
    </cofactor>
</comment>
<name>A0A933WBT2_UNCEI</name>
<dbReference type="AlphaFoldDB" id="A0A933WBT2"/>